<organism evidence="2">
    <name type="scientific">Calcidiscus leptoporus</name>
    <dbReference type="NCBI Taxonomy" id="127549"/>
    <lineage>
        <taxon>Eukaryota</taxon>
        <taxon>Haptista</taxon>
        <taxon>Haptophyta</taxon>
        <taxon>Prymnesiophyceae</taxon>
        <taxon>Coccolithales</taxon>
        <taxon>Calcidiscaceae</taxon>
        <taxon>Calcidiscus</taxon>
    </lineage>
</organism>
<feature type="region of interest" description="Disordered" evidence="1">
    <location>
        <begin position="825"/>
        <end position="898"/>
    </location>
</feature>
<feature type="region of interest" description="Disordered" evidence="1">
    <location>
        <begin position="441"/>
        <end position="469"/>
    </location>
</feature>
<dbReference type="AlphaFoldDB" id="A0A7S0IYI1"/>
<feature type="compositionally biased region" description="Pro residues" evidence="1">
    <location>
        <begin position="444"/>
        <end position="457"/>
    </location>
</feature>
<dbReference type="EMBL" id="HBER01020750">
    <property type="protein sequence ID" value="CAD8535206.1"/>
    <property type="molecule type" value="Transcribed_RNA"/>
</dbReference>
<feature type="compositionally biased region" description="Polar residues" evidence="1">
    <location>
        <begin position="884"/>
        <end position="898"/>
    </location>
</feature>
<proteinExistence type="predicted"/>
<feature type="region of interest" description="Disordered" evidence="1">
    <location>
        <begin position="182"/>
        <end position="299"/>
    </location>
</feature>
<evidence type="ECO:0000256" key="1">
    <source>
        <dbReference type="SAM" id="MobiDB-lite"/>
    </source>
</evidence>
<protein>
    <submittedName>
        <fullName evidence="2">Uncharacterized protein</fullName>
    </submittedName>
</protein>
<reference evidence="2" key="1">
    <citation type="submission" date="2021-01" db="EMBL/GenBank/DDBJ databases">
        <authorList>
            <person name="Corre E."/>
            <person name="Pelletier E."/>
            <person name="Niang G."/>
            <person name="Scheremetjew M."/>
            <person name="Finn R."/>
            <person name="Kale V."/>
            <person name="Holt S."/>
            <person name="Cochrane G."/>
            <person name="Meng A."/>
            <person name="Brown T."/>
            <person name="Cohen L."/>
        </authorList>
    </citation>
    <scope>NUCLEOTIDE SEQUENCE</scope>
    <source>
        <strain evidence="2">RCC1130</strain>
    </source>
</reference>
<gene>
    <name evidence="2" type="ORF">CLEP1334_LOCUS10486</name>
</gene>
<sequence length="898" mass="91946">MMTEESEDQIHVLLGAPPPPPPTPRSARRTTGSTESRADGDGEDSDDDDDRSSYQSSEQSVALSHAPDSAQVVDVQLGGYSSCQRVAVLLVLGTLRQWPFEQEQAIRATIERKVRSRLALCGVKLGSEDSAVTIRSVHWPTALQPAASITKAPKIEPFSVTSALLDWTLFMSTYHAPPAAQLEASSSHASSRESSDSPVGHKEAHAACEPPLALPSPLSVEPQGRASATARCEGDRGGSELSSKAPTVAAAGGTTTGSAHGQALPDGALAAGSFGASEHSTSAEPTTSTSDVSPSPSLRPPVVAAGGVGLADAHGGAAAVHALLALALSELAAATGGLAPLVVVCHHLGCVPALLYLERLQAASASTQPRAPAAASAESCEPSCSDADAPKPALPARAENSCSSPMGTLVPLSSPCDVAPPANAPQQSIPLPSSLAAEASQLLPVPPPPPLPQPPAPLRTGGSASRGVAASAARASSAARAAHSRIGVAIASSCSSSIASENSSCSTPSSQSPLELGHTLAAVYTLGCPMPLFLALQSATAELRDAHVSKASQPLLPARCALNLQVPSPMLPTLSRTYPKGCLGLSNFYHAADPLACPMAASMPRGAKLADVRVRLNGGTCSPLDYVGKAGSKQIFSPLAYALTHLWLQCNPHVNADTTQLQKLKDHGSGTRAALSKKASVAAERSKRTVAKISAAAGYSQRRVVVCDASPSARSSGGCSTALAAAAPRPVTAAVQLHLVGSDSTKTTSVVASALQPAAGSVGQPRFSRALHELRVLSNKAKVPGGKALSQIESATSSARRAATRATATVDFVAARARATRLVQHARQKNVGHKSSANPRLSKQRSEASEGAATPPRPLSQIGEEMSERLRSGGFEPLDVRVQQRLSPRSSIEVSSLL</sequence>
<feature type="region of interest" description="Disordered" evidence="1">
    <location>
        <begin position="1"/>
        <end position="67"/>
    </location>
</feature>
<accession>A0A7S0IYI1</accession>
<evidence type="ECO:0000313" key="2">
    <source>
        <dbReference type="EMBL" id="CAD8535206.1"/>
    </source>
</evidence>
<feature type="region of interest" description="Disordered" evidence="1">
    <location>
        <begin position="380"/>
        <end position="400"/>
    </location>
</feature>
<feature type="compositionally biased region" description="Basic and acidic residues" evidence="1">
    <location>
        <begin position="190"/>
        <end position="206"/>
    </location>
</feature>
<feature type="compositionally biased region" description="Low complexity" evidence="1">
    <location>
        <begin position="53"/>
        <end position="64"/>
    </location>
</feature>
<feature type="compositionally biased region" description="Acidic residues" evidence="1">
    <location>
        <begin position="41"/>
        <end position="50"/>
    </location>
</feature>
<feature type="compositionally biased region" description="Low complexity" evidence="1">
    <location>
        <begin position="285"/>
        <end position="299"/>
    </location>
</feature>
<name>A0A7S0IYI1_9EUKA</name>
<feature type="compositionally biased region" description="Low complexity" evidence="1">
    <location>
        <begin position="245"/>
        <end position="263"/>
    </location>
</feature>